<name>A0A0R1RUZ9_9LACO</name>
<accession>A0A0R1RUZ9</accession>
<dbReference type="AlphaFoldDB" id="A0A0R1RUZ9"/>
<organism evidence="1 2">
    <name type="scientific">Latilactobacillus fuchuensis DSM 14340 = JCM 11249</name>
    <dbReference type="NCBI Taxonomy" id="1423747"/>
    <lineage>
        <taxon>Bacteria</taxon>
        <taxon>Bacillati</taxon>
        <taxon>Bacillota</taxon>
        <taxon>Bacilli</taxon>
        <taxon>Lactobacillales</taxon>
        <taxon>Lactobacillaceae</taxon>
        <taxon>Latilactobacillus</taxon>
    </lineage>
</organism>
<dbReference type="PATRIC" id="fig|1423747.3.peg.1078"/>
<proteinExistence type="predicted"/>
<dbReference type="InterPro" id="IPR010315">
    <property type="entry name" value="DUF915_hydro-like"/>
</dbReference>
<comment type="caution">
    <text evidence="1">The sequence shown here is derived from an EMBL/GenBank/DDBJ whole genome shotgun (WGS) entry which is preliminary data.</text>
</comment>
<sequence length="290" mass="32294">MWGHQLMKKWVKIMLGSLAIVGLLGWYFAANTPPTKVSARDQVPTFYLHGWGGTANSTNRMIKAAEQQKDATKVLTAKVSSTGQVALIGNWRAQTKRPIIQVLFQNNKQGNYQITSRWFKKVLVAVNQQHHFKQFNVVAHSMGNLTLAYYLLNNAENAKLPQLAKQVNIAGHFDGILGMDDQANQNRLKASGEPVKMNATYRQLLALRQVVPAKQLQILNIYGDLGDGSHSDGRVSNVSSQSLAYLLQERAKSYREVKMTGKKAQHSALHANDQVDQQVGQFLWGNKGAK</sequence>
<dbReference type="Gene3D" id="3.40.50.1820">
    <property type="entry name" value="alpha/beta hydrolase"/>
    <property type="match status" value="1"/>
</dbReference>
<reference evidence="1 2" key="1">
    <citation type="journal article" date="2015" name="Genome Announc.">
        <title>Expanding the biotechnology potential of lactobacilli through comparative genomics of 213 strains and associated genera.</title>
        <authorList>
            <person name="Sun Z."/>
            <person name="Harris H.M."/>
            <person name="McCann A."/>
            <person name="Guo C."/>
            <person name="Argimon S."/>
            <person name="Zhang W."/>
            <person name="Yang X."/>
            <person name="Jeffery I.B."/>
            <person name="Cooney J.C."/>
            <person name="Kagawa T.F."/>
            <person name="Liu W."/>
            <person name="Song Y."/>
            <person name="Salvetti E."/>
            <person name="Wrobel A."/>
            <person name="Rasinkangas P."/>
            <person name="Parkhill J."/>
            <person name="Rea M.C."/>
            <person name="O'Sullivan O."/>
            <person name="Ritari J."/>
            <person name="Douillard F.P."/>
            <person name="Paul Ross R."/>
            <person name="Yang R."/>
            <person name="Briner A.E."/>
            <person name="Felis G.E."/>
            <person name="de Vos W.M."/>
            <person name="Barrangou R."/>
            <person name="Klaenhammer T.R."/>
            <person name="Caufield P.W."/>
            <person name="Cui Y."/>
            <person name="Zhang H."/>
            <person name="O'Toole P.W."/>
        </authorList>
    </citation>
    <scope>NUCLEOTIDE SEQUENCE [LARGE SCALE GENOMIC DNA]</scope>
    <source>
        <strain evidence="1 2">DSM 14340</strain>
    </source>
</reference>
<evidence type="ECO:0000313" key="2">
    <source>
        <dbReference type="Proteomes" id="UP000051264"/>
    </source>
</evidence>
<dbReference type="eggNOG" id="COG4814">
    <property type="taxonomic scope" value="Bacteria"/>
</dbReference>
<dbReference type="InterPro" id="IPR029058">
    <property type="entry name" value="AB_hydrolase_fold"/>
</dbReference>
<gene>
    <name evidence="1" type="ORF">FC69_GL001056</name>
</gene>
<dbReference type="Proteomes" id="UP000051264">
    <property type="component" value="Unassembled WGS sequence"/>
</dbReference>
<dbReference type="STRING" id="1423747.FC69_GL001056"/>
<dbReference type="Pfam" id="PF06028">
    <property type="entry name" value="DUF915"/>
    <property type="match status" value="1"/>
</dbReference>
<protein>
    <recommendedName>
        <fullName evidence="3">Cell surface hydrolase</fullName>
    </recommendedName>
</protein>
<evidence type="ECO:0000313" key="1">
    <source>
        <dbReference type="EMBL" id="KRL60960.1"/>
    </source>
</evidence>
<dbReference type="SUPFAM" id="SSF53474">
    <property type="entry name" value="alpha/beta-Hydrolases"/>
    <property type="match status" value="1"/>
</dbReference>
<evidence type="ECO:0008006" key="3">
    <source>
        <dbReference type="Google" id="ProtNLM"/>
    </source>
</evidence>
<dbReference type="EMBL" id="AZEX01000029">
    <property type="protein sequence ID" value="KRL60960.1"/>
    <property type="molecule type" value="Genomic_DNA"/>
</dbReference>